<dbReference type="STRING" id="137265.SAMN05421684_7213"/>
<dbReference type="RefSeq" id="WP_090802067.1">
    <property type="nucleotide sequence ID" value="NZ_BOND01000005.1"/>
</dbReference>
<dbReference type="EC" id="3.2.1.22" evidence="2"/>
<dbReference type="Pfam" id="PF16875">
    <property type="entry name" value="Glyco_hydro_36N"/>
    <property type="match status" value="1"/>
</dbReference>
<feature type="region of interest" description="Disordered" evidence="5">
    <location>
        <begin position="72"/>
        <end position="92"/>
    </location>
</feature>
<dbReference type="Gene3D" id="3.20.20.70">
    <property type="entry name" value="Aldolase class I"/>
    <property type="match status" value="1"/>
</dbReference>
<organism evidence="8 9">
    <name type="scientific">Asanoa ishikariensis</name>
    <dbReference type="NCBI Taxonomy" id="137265"/>
    <lineage>
        <taxon>Bacteria</taxon>
        <taxon>Bacillati</taxon>
        <taxon>Actinomycetota</taxon>
        <taxon>Actinomycetes</taxon>
        <taxon>Micromonosporales</taxon>
        <taxon>Micromonosporaceae</taxon>
        <taxon>Asanoa</taxon>
    </lineage>
</organism>
<keyword evidence="3" id="KW-0378">Hydrolase</keyword>
<dbReference type="InterPro" id="IPR050985">
    <property type="entry name" value="Alpha-glycosidase_related"/>
</dbReference>
<keyword evidence="9" id="KW-1185">Reference proteome</keyword>
<evidence type="ECO:0000313" key="8">
    <source>
        <dbReference type="EMBL" id="SDZ61249.1"/>
    </source>
</evidence>
<evidence type="ECO:0000256" key="1">
    <source>
        <dbReference type="ARBA" id="ARBA00001255"/>
    </source>
</evidence>
<proteinExistence type="predicted"/>
<reference evidence="9" key="1">
    <citation type="submission" date="2016-10" db="EMBL/GenBank/DDBJ databases">
        <authorList>
            <person name="Varghese N."/>
            <person name="Submissions S."/>
        </authorList>
    </citation>
    <scope>NUCLEOTIDE SEQUENCE [LARGE SCALE GENOMIC DNA]</scope>
    <source>
        <strain evidence="9">DSM 44718</strain>
    </source>
</reference>
<dbReference type="GO" id="GO:0016052">
    <property type="term" value="P:carbohydrate catabolic process"/>
    <property type="evidence" value="ECO:0007669"/>
    <property type="project" value="InterPro"/>
</dbReference>
<dbReference type="InterPro" id="IPR031704">
    <property type="entry name" value="Glyco_hydro_36_N"/>
</dbReference>
<dbReference type="Gene3D" id="2.60.40.1180">
    <property type="entry name" value="Golgi alpha-mannosidase II"/>
    <property type="match status" value="1"/>
</dbReference>
<name>A0A1H3UHY9_9ACTN</name>
<evidence type="ECO:0000256" key="4">
    <source>
        <dbReference type="ARBA" id="ARBA00023295"/>
    </source>
</evidence>
<dbReference type="Pfam" id="PF02065">
    <property type="entry name" value="Melibiase"/>
    <property type="match status" value="1"/>
</dbReference>
<dbReference type="InterPro" id="IPR038417">
    <property type="entry name" value="Alpga-gal_N_sf"/>
</dbReference>
<dbReference type="Pfam" id="PF16874">
    <property type="entry name" value="Glyco_hydro_36C"/>
    <property type="match status" value="1"/>
</dbReference>
<dbReference type="InterPro" id="IPR013780">
    <property type="entry name" value="Glyco_hydro_b"/>
</dbReference>
<dbReference type="Proteomes" id="UP000199632">
    <property type="component" value="Unassembled WGS sequence"/>
</dbReference>
<dbReference type="InterPro" id="IPR013785">
    <property type="entry name" value="Aldolase_TIM"/>
</dbReference>
<dbReference type="GO" id="GO:0004557">
    <property type="term" value="F:alpha-galactosidase activity"/>
    <property type="evidence" value="ECO:0007669"/>
    <property type="project" value="UniProtKB-EC"/>
</dbReference>
<dbReference type="InterPro" id="IPR002252">
    <property type="entry name" value="Glyco_hydro_36"/>
</dbReference>
<keyword evidence="4" id="KW-0326">Glycosidase</keyword>
<sequence>MLSGAEAVLALRAGGTAFVVEVCHPVPRVLHWGADLDAPADDLRLTAGPAVLNNSPDVPRVLSVWPSERDGWSGTPAQSGHAAGFGTTPRPELESHWTDVPPDGVGGRMFFRFVDEVSGLRSTVGYELDRFGVLAVTMSVERAAPGAAAYTLDGLVALLPVPERAVELLDFTGKWCRERAPQRAPFGFGTHLRSTRRGKPGHDSPYLLLAGTAAFGFGHGEVWAAHLAWSGEQRYLAERLPEGAGTFSAVIGAGESLRSGEVILAEGERYDAPTVLFVWSDAGTDGVADRLHRRLRARERHPRTPRPLVLNTWEAVYFDHDLDRLTDLVERAAEVGVERIVLDDGWFRGRREADAGLGDWFVDGDVWPDGLEPFVKVVRAHGMQFGLWFEPEMVNLDSDLARAHPDWVLGPRAGLGPTARRQYVLDIARPEAYDYLLARLDELVSAYSIDYLKWDHNRDLLEAVSEERPGVRRQTLALYRLLDELRKRHPGLEIETCSGGGGRVDLGILDRTDRVWASDCNDPVERAQIERWTRVLVPPELVGSHLGAARAHTTSRTTDLSFRLVASLTAHAGIEQDLTAADPATLARVAAWSALYREFRPLLHTGRVVNADVADDATALYGTVAQDGSRALFTWIRFQTSAAGQSGRVRFPGLDASARYRVTIREELGAASRHQAADPAWVAAGPIELSGAVLTVAGVPLPTLNPQQAMLFDIERIS</sequence>
<evidence type="ECO:0000259" key="7">
    <source>
        <dbReference type="Pfam" id="PF16875"/>
    </source>
</evidence>
<dbReference type="Gene3D" id="2.70.98.60">
    <property type="entry name" value="alpha-galactosidase from lactobacil brevis"/>
    <property type="match status" value="1"/>
</dbReference>
<feature type="domain" description="Glycosyl hydrolase family 36 C-terminal" evidence="6">
    <location>
        <begin position="622"/>
        <end position="712"/>
    </location>
</feature>
<evidence type="ECO:0000256" key="3">
    <source>
        <dbReference type="ARBA" id="ARBA00022801"/>
    </source>
</evidence>
<accession>A0A1H3UHY9</accession>
<dbReference type="CDD" id="cd14791">
    <property type="entry name" value="GH36"/>
    <property type="match status" value="1"/>
</dbReference>
<dbReference type="EMBL" id="FNQB01000004">
    <property type="protein sequence ID" value="SDZ61249.1"/>
    <property type="molecule type" value="Genomic_DNA"/>
</dbReference>
<feature type="domain" description="Glycosyl hydrolase family 36 N-terminal" evidence="7">
    <location>
        <begin position="27"/>
        <end position="259"/>
    </location>
</feature>
<dbReference type="InterPro" id="IPR017853">
    <property type="entry name" value="GH"/>
</dbReference>
<dbReference type="PANTHER" id="PTHR43053">
    <property type="entry name" value="GLYCOSIDASE FAMILY 31"/>
    <property type="match status" value="1"/>
</dbReference>
<dbReference type="InterPro" id="IPR031705">
    <property type="entry name" value="Glyco_hydro_36_C"/>
</dbReference>
<evidence type="ECO:0000313" key="9">
    <source>
        <dbReference type="Proteomes" id="UP000199632"/>
    </source>
</evidence>
<evidence type="ECO:0000256" key="2">
    <source>
        <dbReference type="ARBA" id="ARBA00012755"/>
    </source>
</evidence>
<evidence type="ECO:0000259" key="6">
    <source>
        <dbReference type="Pfam" id="PF16874"/>
    </source>
</evidence>
<dbReference type="PANTHER" id="PTHR43053:SF3">
    <property type="entry name" value="ALPHA-GALACTOSIDASE C-RELATED"/>
    <property type="match status" value="1"/>
</dbReference>
<dbReference type="OrthoDB" id="9758822at2"/>
<evidence type="ECO:0000256" key="5">
    <source>
        <dbReference type="SAM" id="MobiDB-lite"/>
    </source>
</evidence>
<gene>
    <name evidence="8" type="ORF">SAMN05421684_7213</name>
</gene>
<dbReference type="AlphaFoldDB" id="A0A1H3UHY9"/>
<dbReference type="SUPFAM" id="SSF51445">
    <property type="entry name" value="(Trans)glycosidases"/>
    <property type="match status" value="1"/>
</dbReference>
<protein>
    <recommendedName>
        <fullName evidence="2">alpha-galactosidase</fullName>
        <ecNumber evidence="2">3.2.1.22</ecNumber>
    </recommendedName>
</protein>
<dbReference type="PRINTS" id="PR00743">
    <property type="entry name" value="GLHYDRLASE36"/>
</dbReference>
<comment type="catalytic activity">
    <reaction evidence="1">
        <text>Hydrolysis of terminal, non-reducing alpha-D-galactose residues in alpha-D-galactosides, including galactose oligosaccharides, galactomannans and galactolipids.</text>
        <dbReference type="EC" id="3.2.1.22"/>
    </reaction>
</comment>
<dbReference type="FunFam" id="3.20.20.70:FF:000118">
    <property type="entry name" value="Alpha-galactosidase"/>
    <property type="match status" value="1"/>
</dbReference>